<keyword evidence="6" id="KW-0482">Metalloprotease</keyword>
<dbReference type="STRING" id="479893.CPX_001581"/>
<dbReference type="GO" id="GO:0008237">
    <property type="term" value="F:metallopeptidase activity"/>
    <property type="evidence" value="ECO:0007669"/>
    <property type="project" value="UniProtKB-KW"/>
</dbReference>
<dbReference type="RefSeq" id="WP_053521473.1">
    <property type="nucleotide sequence ID" value="NZ_LHCF01000008.1"/>
</dbReference>
<evidence type="ECO:0000256" key="3">
    <source>
        <dbReference type="ARBA" id="ARBA00022741"/>
    </source>
</evidence>
<evidence type="ECO:0000313" key="8">
    <source>
        <dbReference type="Proteomes" id="UP000037386"/>
    </source>
</evidence>
<evidence type="ECO:0000256" key="6">
    <source>
        <dbReference type="ARBA" id="ARBA00023049"/>
    </source>
</evidence>
<accession>A0A0M1MZU0</accession>
<dbReference type="PANTHER" id="PTHR43655:SF2">
    <property type="entry name" value="AFG3 LIKE MATRIX AAA PEPTIDASE SUBUNIT 2, ISOFORM A"/>
    <property type="match status" value="1"/>
</dbReference>
<dbReference type="GO" id="GO:0005524">
    <property type="term" value="F:ATP binding"/>
    <property type="evidence" value="ECO:0007669"/>
    <property type="project" value="UniProtKB-KW"/>
</dbReference>
<dbReference type="GO" id="GO:0006508">
    <property type="term" value="P:proteolysis"/>
    <property type="evidence" value="ECO:0007669"/>
    <property type="project" value="UniProtKB-KW"/>
</dbReference>
<protein>
    <submittedName>
        <fullName evidence="7">HflB protease</fullName>
    </submittedName>
</protein>
<evidence type="ECO:0000256" key="2">
    <source>
        <dbReference type="ARBA" id="ARBA00022723"/>
    </source>
</evidence>
<organism evidence="7 8">
    <name type="scientific">Candidatus Phytoplasma pruni</name>
    <dbReference type="NCBI Taxonomy" id="479893"/>
    <lineage>
        <taxon>Bacteria</taxon>
        <taxon>Bacillati</taxon>
        <taxon>Mycoplasmatota</taxon>
        <taxon>Mollicutes</taxon>
        <taxon>Acholeplasmatales</taxon>
        <taxon>Acholeplasmataceae</taxon>
        <taxon>Candidatus Phytoplasma</taxon>
        <taxon>16SrIII (X-disease group)</taxon>
    </lineage>
</organism>
<proteinExistence type="predicted"/>
<comment type="caution">
    <text evidence="7">The sequence shown here is derived from an EMBL/GenBank/DDBJ whole genome shotgun (WGS) entry which is preliminary data.</text>
</comment>
<dbReference type="PANTHER" id="PTHR43655">
    <property type="entry name" value="ATP-DEPENDENT PROTEASE"/>
    <property type="match status" value="1"/>
</dbReference>
<keyword evidence="3" id="KW-0547">Nucleotide-binding</keyword>
<evidence type="ECO:0000313" key="7">
    <source>
        <dbReference type="EMBL" id="KOR75411.1"/>
    </source>
</evidence>
<keyword evidence="7" id="KW-0645">Protease</keyword>
<gene>
    <name evidence="7" type="primary">hflB</name>
    <name evidence="7" type="ORF">CPX_001581</name>
</gene>
<keyword evidence="2" id="KW-0479">Metal-binding</keyword>
<dbReference type="GO" id="GO:0046872">
    <property type="term" value="F:metal ion binding"/>
    <property type="evidence" value="ECO:0007669"/>
    <property type="project" value="UniProtKB-KW"/>
</dbReference>
<name>A0A0M1MZU0_9MOLU</name>
<keyword evidence="5" id="KW-0067">ATP-binding</keyword>
<evidence type="ECO:0000256" key="4">
    <source>
        <dbReference type="ARBA" id="ARBA00022833"/>
    </source>
</evidence>
<sequence length="84" mass="9803">MNSTQLGDILNETSILTVRNDKETITNEKLYEAIDLVLMVPTKKSRKYDEEEKKMVAYHEAEHTVSHWFKIKTCSKSAQSNYYS</sequence>
<keyword evidence="6" id="KW-0378">Hydrolase</keyword>
<dbReference type="PATRIC" id="fig|479893.3.peg.376"/>
<dbReference type="Proteomes" id="UP000037386">
    <property type="component" value="Unassembled WGS sequence"/>
</dbReference>
<evidence type="ECO:0000256" key="5">
    <source>
        <dbReference type="ARBA" id="ARBA00022840"/>
    </source>
</evidence>
<evidence type="ECO:0000256" key="1">
    <source>
        <dbReference type="ARBA" id="ARBA00001947"/>
    </source>
</evidence>
<comment type="cofactor">
    <cofactor evidence="1">
        <name>Zn(2+)</name>
        <dbReference type="ChEBI" id="CHEBI:29105"/>
    </cofactor>
</comment>
<dbReference type="InterPro" id="IPR050928">
    <property type="entry name" value="ATP-dep_Zn_Metalloprotease"/>
</dbReference>
<keyword evidence="4" id="KW-0862">Zinc</keyword>
<reference evidence="8" key="1">
    <citation type="submission" date="2015-05" db="EMBL/GenBank/DDBJ databases">
        <title>Draft genome sequence of 'Candidatus Phytoplasma Pruni' strain CX, a plant pathogenic bacterium.</title>
        <authorList>
            <person name="Lee I.-M."/>
            <person name="Bottner-Parker K.D."/>
            <person name="Shao J."/>
            <person name="Gundersen-Rindal D.E."/>
            <person name="Zhao Y."/>
            <person name="Davis R.E."/>
        </authorList>
    </citation>
    <scope>NUCLEOTIDE SEQUENCE [LARGE SCALE GENOMIC DNA]</scope>
    <source>
        <strain evidence="8">CX</strain>
    </source>
</reference>
<dbReference type="OrthoDB" id="9809379at2"/>
<dbReference type="EMBL" id="LHCF01000008">
    <property type="protein sequence ID" value="KOR75411.1"/>
    <property type="molecule type" value="Genomic_DNA"/>
</dbReference>
<dbReference type="AlphaFoldDB" id="A0A0M1MZU0"/>